<comment type="caution">
    <text evidence="2">The sequence shown here is derived from an EMBL/GenBank/DDBJ whole genome shotgun (WGS) entry which is preliminary data.</text>
</comment>
<dbReference type="PANTHER" id="PTHR43792">
    <property type="entry name" value="GNAT FAMILY, PUTATIVE (AFU_ORTHOLOGUE AFUA_3G00765)-RELATED-RELATED"/>
    <property type="match status" value="1"/>
</dbReference>
<dbReference type="Pfam" id="PF13302">
    <property type="entry name" value="Acetyltransf_3"/>
    <property type="match status" value="1"/>
</dbReference>
<protein>
    <submittedName>
        <fullName evidence="2">GNAT family N-acetyltransferase</fullName>
    </submittedName>
</protein>
<dbReference type="Proteomes" id="UP000694308">
    <property type="component" value="Unassembled WGS sequence"/>
</dbReference>
<dbReference type="GO" id="GO:0016747">
    <property type="term" value="F:acyltransferase activity, transferring groups other than amino-acyl groups"/>
    <property type="evidence" value="ECO:0007669"/>
    <property type="project" value="InterPro"/>
</dbReference>
<dbReference type="AlphaFoldDB" id="A0A949U3U3"/>
<gene>
    <name evidence="2" type="ORF">I6U48_28875</name>
</gene>
<feature type="domain" description="N-acetyltransferase" evidence="1">
    <location>
        <begin position="5"/>
        <end position="93"/>
    </location>
</feature>
<dbReference type="InterPro" id="IPR000182">
    <property type="entry name" value="GNAT_dom"/>
</dbReference>
<keyword evidence="3" id="KW-1185">Reference proteome</keyword>
<proteinExistence type="predicted"/>
<dbReference type="RefSeq" id="WP_218323963.1">
    <property type="nucleotide sequence ID" value="NZ_JAEEGC010000226.1"/>
</dbReference>
<reference evidence="2" key="1">
    <citation type="submission" date="2020-12" db="EMBL/GenBank/DDBJ databases">
        <title>Clostridium thailandense sp. nov., a novel acetogenic bacterium isolated from peat land soil in Thailand.</title>
        <authorList>
            <person name="Chaikitkaew S."/>
            <person name="Birkeland N.K."/>
        </authorList>
    </citation>
    <scope>NUCLEOTIDE SEQUENCE</scope>
    <source>
        <strain evidence="2">PL3</strain>
    </source>
</reference>
<evidence type="ECO:0000259" key="1">
    <source>
        <dbReference type="Pfam" id="PF13302"/>
    </source>
</evidence>
<dbReference type="EMBL" id="JAEEGC010000226">
    <property type="protein sequence ID" value="MBV7276886.1"/>
    <property type="molecule type" value="Genomic_DNA"/>
</dbReference>
<evidence type="ECO:0000313" key="2">
    <source>
        <dbReference type="EMBL" id="MBV7276886.1"/>
    </source>
</evidence>
<dbReference type="InterPro" id="IPR051531">
    <property type="entry name" value="N-acetyltransferase"/>
</dbReference>
<organism evidence="2 3">
    <name type="scientific">Clostridium thailandense</name>
    <dbReference type="NCBI Taxonomy" id="2794346"/>
    <lineage>
        <taxon>Bacteria</taxon>
        <taxon>Bacillati</taxon>
        <taxon>Bacillota</taxon>
        <taxon>Clostridia</taxon>
        <taxon>Eubacteriales</taxon>
        <taxon>Clostridiaceae</taxon>
        <taxon>Clostridium</taxon>
    </lineage>
</organism>
<sequence length="96" mass="11474">MPNDVMNVEKSQKHLNKFVCDWEEKPQVNFEMAVILKYNQEKIGRSRINLDYETDTAMIGWLLLKKDWGKGYATEMTRALIDYSFNVLNMHRFRNI</sequence>
<evidence type="ECO:0000313" key="3">
    <source>
        <dbReference type="Proteomes" id="UP000694308"/>
    </source>
</evidence>
<accession>A0A949U3U3</accession>
<name>A0A949U3U3_9CLOT</name>